<feature type="domain" description="Carrier" evidence="6">
    <location>
        <begin position="4717"/>
        <end position="4790"/>
    </location>
</feature>
<evidence type="ECO:0000256" key="5">
    <source>
        <dbReference type="ARBA" id="ARBA00023194"/>
    </source>
</evidence>
<evidence type="ECO:0000313" key="7">
    <source>
        <dbReference type="EMBL" id="MBM7809444.1"/>
    </source>
</evidence>
<dbReference type="Gene3D" id="1.10.1200.10">
    <property type="entry name" value="ACP-like"/>
    <property type="match status" value="5"/>
</dbReference>
<dbReference type="Gene3D" id="3.30.559.30">
    <property type="entry name" value="Nonribosomal peptide synthetase, condensation domain"/>
    <property type="match status" value="8"/>
</dbReference>
<protein>
    <submittedName>
        <fullName evidence="7">Amino acid adenylation domain-containing protein/non-ribosomal peptide synthase protein (TIGR01720 family)</fullName>
    </submittedName>
</protein>
<evidence type="ECO:0000256" key="4">
    <source>
        <dbReference type="ARBA" id="ARBA00022737"/>
    </source>
</evidence>
<dbReference type="InterPro" id="IPR020806">
    <property type="entry name" value="PKS_PP-bd"/>
</dbReference>
<dbReference type="NCBIfam" id="NF003417">
    <property type="entry name" value="PRK04813.1"/>
    <property type="match status" value="6"/>
</dbReference>
<feature type="domain" description="Carrier" evidence="6">
    <location>
        <begin position="2337"/>
        <end position="2412"/>
    </location>
</feature>
<sequence>MTTSKESRISALPAHLRERLRDRLAGRSAPAAATIPAAPRTGPLPLSPGQQRLWFLDQFQPGDTDYNSATALRLRGGLDVARLTGALRALVRRHESLRTTFGQVDGQPVQVVHDDPVLDVPLVDVDDLDGALRAEVDRPFDLERGPLLRARLLRVAPEDHVLLLTSHHIVVDGWSLGLLVEELGALYRGEELPPLPLQYADFAVWQREQPVRVDYWRERLAGVEPLELPTDRPRPAERTTAGATHEFTVPADLSARLAELARAHETTLFTALLAACQVLLARYTGQDDIAVGTVTSGRGRPELQRLVGFFVGTVVIRSAVDTSRTFAELLDETRTAALDAFAHDDVPFDRVVEAVAAQRDPSRTPLFDVMVAMQNAGRALPALPGLEVAEHPLTRRKAIFDLSVDFTETAEGVHTLVEYNTDLFDAATVDRMCRHLLVLLARVVAEPRRRLADVPLLLGDEPDPRGKALAVPDETFPALFSAQAARTPDATAVVCDDVRLTFAEVEERANRLAHRLVADGVGPEQVVALSLPRSADAVVAILGIMKAGAVYLPVDPTLPEQRRAHLIGDSGAVRVIDGPVDADGMPGTPPAVRHRPDNAAYVIYTSGSTGKPKGVVVEHRHLVNLLHSHRDDFAREHLRMALTAVFSFDTSWEGLALLAHGHELHVLTDEVRLEPGALIRYVQDHRIDFLDLTPSYVQQLLPAGLLDGQHKPKFLMLGGEAVGAALWRDLVDAPTSAHNFYGPTEATVDAVSTPLFGDRPVIGRPLRNVTTYVLDRNLQPQPEGVPGELFIAGAQVARGYLNRPGLTAQRFLPDPFGPPGTRMYRTGDRVRWVGDQLEYLGRTDDQVKIRGYRIEPGEVEAALLSHPDVTEAAVVARTDNGHTRLVGYVVTEGPVDLRDHLKRLLPDYQIPAAFVGLDRIPLTPNGKLDRAALPAPQARTDDFVAPATPAEAELARIWAEVLGAERVGAHDNFFTLGGDSILSIQLVSRARQAGFQLTSRDVFRHQTVAELAVAAAAVAADAEPARAFTGPAPLTPIQRWFFAEHGPLGHYTMTLLVELEPAVDVDSLRAAVRAVVAHHDALRLRFRREGGRWVQEVAGDGGDVFRVEPDGDVEAHVRAARQGLDVSEGPLLRAVLFPGARPRLLLTVHHLAIDGVSWRILLEDLEAAYRGAELEPVGTSFTQWAHLLAEHVASGALDDAVPHWRSLPEPAALPVDRDGPNTAGSARVVSVGLDRETTDALLHRVPPVYRTQVNDVLLSALGRVLAEWTGQDAVSVALEGHGREELFDADLSRTVGWFTTQFPVLLETSDDWGRTLKAVKEGLRAVPHRGLSFEALDVGARLPEVSFNYHGRFEVADGGFYRARHDTADEDVAADRPRGHLIEVTGLVEHGELRLAWQYSDNVHDEATVRRLADRVLDALRGIVAHCAEPGAGGRTPSDFPLARLTQEQVDRLAGPDVEDVYRLTPLQAGMVFHSLVEPGAYVDRMRLVLDGVTDPAALAEAWQRVVDRTPVLRSSVVWEGVDEPVQVVHRQVAVPADGELDLGVAPLLRVRVTPLSADRVELVWSSHHVVLDGWSTGQVFAEVLEHYRAITTGRPARLPARRPFRDYLRWLAEQEGAEQHWRTALSDVDGPTPLPFDRPPTEAHRAEATESVRITVDLGDAPQRAGLTVNTVVQGAWALLLSRVSGEPDVVFGSTVSGRPAELPGVETMVGMLINTVPTRVAVDTTARVGAWLRELQAAQGEARRYDHTSLAEIQSWLGTRLFDSVVVFENYPFEQGGDGPRVVEVDAVDNTTLPLALTASVTDRLNLELAYDPDLFDTATAERLAGWLGDLVAALARDTDRPVGDLPWLTAEERRRVLVDWNRTALDAPDLLYPEVFAEQARRTPDATALVFRDARLTFAELDAAANRLAHHLIAEGAGPERVVALRMPRSADVVVAVLAVLKAGAVYLPVDPGLPADRIDFLLADARPALVLDRLPDTAGLPGAAPDVAVRPDQAAYVIYTSGSTGRPKGVVVEHRQLANLLHANRHDLMAEPTKFALTATLSFDTSWEGLLFLAAGNELHVIDEELRLDPAALVGYVRAHGIGTVDLTPSYAHRLVDAGLLESGLRQVLVGGEAVDAALWRRIAASPVDGFNYYGPTETAVDAVSTPITGDRPLIGRPLHNLAAYVLDRDLRPVPPGVVGELHVAGAQVARGYLDRPGLTAQRFLPDPFGPPGSRMYRTGDRVRWHDGRLEYLGRADDQVKVRGFRIEPGEVAAALRDVPGVRDAVVVVLDGRLVGYVTGAPERDPRAALASVLPDYQVPSAVVVLDAFPLTPSGKVDRRALPRPEFTGGFTEPRTEAERTVAAIWADVLGLSRVGAEDDFFALGGDSILSISVTSRLRAAFGAQLSPRALFEHPTVSGLAGAISGQAAADAIPVVPRGGVHPQSPAQRRLWFLDQFEPGSTEYVTPTALRLRGELDVAALRRAVDGLVARHESLRTTFVDGGQVVHEPFGVPLVVEGGSWEEVLRQEAGTPFDLREGPLVRARLVRVADDDHVFVLTLHHIVTDGWSTGVLARDLGALYAGEEPPPPAVQYVDYAAWRQDPPVDYWADRLADLPPLELPTDRPRPAVRTGAGAMHSFTVPAEVARGVKELARRHGDTLFTTLVAACQALLARYTGQDDIAVGTAVSGRGRAELDDVVGLFVNTVVLRSAVDTTRGFAELLSDVRATVRDGFAHQEVPFERVVEAVRPDRDPSRNALFDAMVLVQNAGTDLPELPGLRVAELPLPLTTATCDVTFEFGESGGELLGAIEYSTDLFDAATVDRMARHLVELLAGVVAAPDRPLSAIPLVTGDEPDPRGRALAVPDTTFPALFEARADRAPDATALVCGGTRLTFAEVDERANRLAHHLIALGAAPERVVAVMLPRSADVVVAILAVHKAGAVYLPIDRDLPRERVDFLLRDAEPALVLDSWPDLAGQPATRPGVPVRGDHAAYVIHTSGSTGRPKGVVVEHRHLVNLLHSHRDDFAAEPLRVALSAVFSFDTSWEGPLLMADGHELHVLPDDVRLEPAALVDYVREHRIDFLDLTPSYVRQLLPAGLLDGQHKPKVLMLGGEALPESLWRELAASPTRAHNFYGPTETTVDAVSTPVTGDRPLIGRPLRNLVAHVLDADLRPTPTGVPGELFIAGAQVARGYLNRPGLTAQRFLPDPFGPPGTRMYRTGDRVRWIGDQLEYLGRTDDQVKIRGYRIEPGEVEAALLHHPDVTEAAVVAREHNGHQRLVAYTVGAATDLAAWLKQRLPDYLVPSAFVALDRVPMTPSGKVDRRALPAPTFTDAGYVAPAPGVAADLAAIWAEVLGVERVGARDNFFALGGDSILSMQVVSRARQAGMRLTSKDIFLRQTVADLAPAVTADTATTHRVVTGPAPLTPIQRWFFAEHGPLARFTMSVFTDLDDVDVPALREALRKVVAHHDALRSRFTEVDGRWWQEVADTEVDVLHVASTLDYAEEADRARAGLDLRHGPLFRAVLFPDGKLFLTAHHLVVDAVSWRIVLADLHSAYRGGEPGPASTSFADWAHRLDAHVRSGAFDDALPHWAATPVEEPVPTTAGSGRSVSVRLGRAETDALLHAVPEAYRTQVNDVLLTALAAAFEGRALVTLEGHGREELFDVDLSRTVGWFTAQFPVSLEIPSGDWGRALKAVKEQLRSVPHKGLSYEALRYADRGLTGALPRVCFNYLGQFESGAFGEGEHGREVPDDLNRPHLLDITAAVADGELALDWEYSTEAHDEAAVRALADRMLDALRQIIAHCASPGAWGRTPSDFPLARLTQAQVDLVASPDVEDVYPLTPLQAGMLFHSLMDDGTAYFNQLRVRLSNVDSARSLARAWQRVVDRTPVLRTSVVWEGVDEPVQVVHRDVVLPVEFAPVTDELVERDAREGLDLTRAPLMRLVIGEVSDHEVDLLWTSHHLLLDGWSTAQVFGEVLAECAGGEPVARRPFRDYLEWLAAQDPAAAERHWRGVLAGFTTPTPLPYDRPPTDAHRAESSAQVVLDLPAARLDEVARAHGLTVNTLVQGAWALLLARVSGERDVVFGTTVSGRPAELPGVEDMVGMFINTVPTRVSVDPRDEVVPWLRRLQEAQTESRRFDSASLAQVQSWAGGPLFDSLLAFENYPVEAASDDAPRVGEVDGLDTTTFPLTVRAHVDDSLHVELTYDPRLFDGATVERLGEWLGRLLGAVGDDPRRRLGDLPWLTDRERRQVLVDWNGKAAGRPAGVLPELFAAQAARRPDAVAVTFQGAGLTYRELDERANRLAHHLIGLGAGPERFVGLVLPRSLDLVVAVLGVLKSGAAYVPIDPSYPADRVAGMIADAEPVAVLDELPELSSCPATAPEVSLSPENPAYVIYTSGSTGKPKGVVVPHGNVVRLFSATDHWFGFDEDDVWTLFHSYAFDFSVWELWGPLLHGGRLVVVPHDVSRSPRDFARLLRDEGVTVLNQTPSAFYQLLPEQPDPRYVIFGGEALDQHKIQGWQGTGQLINMYGITETTVHVTHTPADGTIGEPIPDLRVYVLDDDLQPVPPGVTGEMHIAGPGLARGYLNRPGLTATRFIANPFGDAGSRMYRTGDLARWVDGRLDYLGRADHQVKIRGFRIELGEIEAVLTAHPAITQVAVVVRDERLVAYVVAAEEAAGAPAVPELRDHAARSLPDYMVPTAFVALDRLPLNNNGKLDRAALPAPERDASVGDGFVAPRTEAERLVAAVWEDVLGLAEVGAEDNFFALGGDSILSIRVASRLRETFDLSPRALFDHPTVAGLAAVLTGGSLAPIPRAEGDFALSFAQQRLWFLDQFSPGGTEYVTPFAVRLRGELDVERLRRALSALVARHESLRTTFPAVDGLPVQVVHPPHEVALPVLDEMPAIEPFDLGAGPLFRPALVRTGPQEHVLALTMHHIVTDGWSGGVLVADLAELYAGGDLPELPVRYVDFAAWQRELPLDAQLEHWRERLAGVPALELPTDRPRPPVHTTAGAQLEFPVPAAVANALRDVARRNDSTLFMVLVAACQVLFHRWSGQEDFAIGTVAAGRERPEFDRVVGFFVNTLALRASVDPRASFPELLGRVRGTVLDAFAHQDVPFERVVDAVQPDRDTSRTPLFQAVVALQNAPQATGFADLEASDVAQPVVSTGFDVTVEFTEEDGGGLAGAIEYNTDLFDAVTAQRLAAHLGVLLDGIAAAPGSPLWTLPVLPPEELAAVERHGRGPDGQPFTSFAGLVEAQVRRTPDAPALTGEAELTYAELNAAANRLAHHLIARGAGPERIVAVRLPRSADLVVAELAVLKAGAAFLPVDPAYPAERIGFMLADARPLLVLDGPVDVAGQPDTDPGVAVRPEHPAYVIYTSGSTGRPKGVVVSHAGIATFSAAEVAHLDVRPGDRVLQFSSPSFDASVLELCMALPAGAALVVPPEGPLLGDQLADVLAGRRVTHALIPPVALATLPDVALPEFRSLVVGGDACPADLVARWAPGRRMVNAYGPTESTVVATWSGPLEPGGAPPIGRPIPGTRVHVLDPALQPVPIGVPGELHVSGAGLARGYLDRPGLTASRFVANPFGEPGSRMYRTGDVVRWRRDGQLEFVGRADEQVKIRGFRIELGEVETALLRHPDVREAVVVARADGAGHKRLVAYVVGSAAGAAEGLREFLGESLPDYLVPSVFVPVDALPISPNGKVDRARLPEPDFSALASAGHVPPSGPVEEALAGVWADVLGVPRVGAEDNFFALGGDSILSMQVVARARQAGLRFTTKDLFLHQTVASLAPAVRVEDSGGHRDAVVGEVPLTPIQHWFLHSGRRNPHHFNQSHLVELDPAVDVAALRRALGALLAQHDALRLRFTLVDGVWRQENAPVSDVDVLTEVSGVDDLEAFADEVHAGFDLADGPLLRAVLFREAGRSLLLLVAHHLVVDGVSWRILLDDLETAYRGGDLGAKTTSFQEWARRLEEHVTGGGFDGEVEYWSKPLPVQPDTTAAAEVVTLELSEQDTEALLRGAPVAYRTRINDVLLAALAWSLSRWTGSGTVSVDLEGHGREDLFDGVDLSRTVGWFTTVFPVELAVPDGDWRSRVKAVRRQLRSVPGNGIGYGALRQHGRVPGGGVPVVAFNYLGQFDSGSEESGGLYRAVLPSIGQEHDPGDRAEHLIDVVGEAGGGKLGFSWYYHPDVHPEEEVRRVVADFAAALRAIAEDCRGAL</sequence>
<comment type="caution">
    <text evidence="7">The sequence shown here is derived from an EMBL/GenBank/DDBJ whole genome shotgun (WGS) entry which is preliminary data.</text>
</comment>
<dbReference type="InterPro" id="IPR010071">
    <property type="entry name" value="AA_adenyl_dom"/>
</dbReference>
<accession>A0ABS2S142</accession>
<dbReference type="SUPFAM" id="SSF56801">
    <property type="entry name" value="Acetyl-CoA synthetase-like"/>
    <property type="match status" value="5"/>
</dbReference>
<dbReference type="EMBL" id="JAFBCL010000001">
    <property type="protein sequence ID" value="MBM7809444.1"/>
    <property type="molecule type" value="Genomic_DNA"/>
</dbReference>
<dbReference type="InterPro" id="IPR036736">
    <property type="entry name" value="ACP-like_sf"/>
</dbReference>
<dbReference type="NCBIfam" id="NF004282">
    <property type="entry name" value="PRK05691.1"/>
    <property type="match status" value="7"/>
</dbReference>
<gene>
    <name evidence="7" type="ORF">JOE68_000309</name>
</gene>
<dbReference type="RefSeq" id="WP_204840552.1">
    <property type="nucleotide sequence ID" value="NZ_JAFBCL010000001.1"/>
</dbReference>
<dbReference type="InterPro" id="IPR045851">
    <property type="entry name" value="AMP-bd_C_sf"/>
</dbReference>
<dbReference type="Pfam" id="PF00550">
    <property type="entry name" value="PP-binding"/>
    <property type="match status" value="5"/>
</dbReference>
<feature type="domain" description="Carrier" evidence="6">
    <location>
        <begin position="945"/>
        <end position="1019"/>
    </location>
</feature>
<dbReference type="InterPro" id="IPR010060">
    <property type="entry name" value="NRPS_synth"/>
</dbReference>
<dbReference type="CDD" id="cd19531">
    <property type="entry name" value="LCL_NRPS-like"/>
    <property type="match status" value="3"/>
</dbReference>
<keyword evidence="5" id="KW-0045">Antibiotic biosynthesis</keyword>
<dbReference type="InterPro" id="IPR025110">
    <property type="entry name" value="AMP-bd_C"/>
</dbReference>
<name>A0ABS2S142_9PSEU</name>
<dbReference type="Pfam" id="PF00668">
    <property type="entry name" value="Condensation"/>
    <property type="match status" value="8"/>
</dbReference>
<dbReference type="PANTHER" id="PTHR45527">
    <property type="entry name" value="NONRIBOSOMAL PEPTIDE SYNTHETASE"/>
    <property type="match status" value="1"/>
</dbReference>
<dbReference type="InterPro" id="IPR009081">
    <property type="entry name" value="PP-bd_ACP"/>
</dbReference>
<dbReference type="SMART" id="SM00823">
    <property type="entry name" value="PKS_PP"/>
    <property type="match status" value="5"/>
</dbReference>
<dbReference type="Gene3D" id="2.30.38.10">
    <property type="entry name" value="Luciferase, Domain 3"/>
    <property type="match status" value="1"/>
</dbReference>
<dbReference type="Pfam" id="PF00501">
    <property type="entry name" value="AMP-binding"/>
    <property type="match status" value="5"/>
</dbReference>
<dbReference type="SUPFAM" id="SSF47336">
    <property type="entry name" value="ACP-like"/>
    <property type="match status" value="5"/>
</dbReference>
<dbReference type="Gene3D" id="3.40.50.980">
    <property type="match status" value="2"/>
</dbReference>
<dbReference type="CDD" id="cd19543">
    <property type="entry name" value="DCL_NRPS"/>
    <property type="match status" value="2"/>
</dbReference>
<dbReference type="PANTHER" id="PTHR45527:SF14">
    <property type="entry name" value="PLIPASTATIN SYNTHASE SUBUNIT B"/>
    <property type="match status" value="1"/>
</dbReference>
<comment type="cofactor">
    <cofactor evidence="1">
        <name>pantetheine 4'-phosphate</name>
        <dbReference type="ChEBI" id="CHEBI:47942"/>
    </cofactor>
</comment>
<dbReference type="CDD" id="cd17652">
    <property type="entry name" value="A_NRPS_CmdD_like"/>
    <property type="match status" value="1"/>
</dbReference>
<dbReference type="PROSITE" id="PS00455">
    <property type="entry name" value="AMP_BINDING"/>
    <property type="match status" value="5"/>
</dbReference>
<evidence type="ECO:0000256" key="3">
    <source>
        <dbReference type="ARBA" id="ARBA00022553"/>
    </source>
</evidence>
<dbReference type="PROSITE" id="PS50075">
    <property type="entry name" value="CARRIER"/>
    <property type="match status" value="5"/>
</dbReference>
<dbReference type="CDD" id="cd05930">
    <property type="entry name" value="A_NRPS"/>
    <property type="match status" value="3"/>
</dbReference>
<dbReference type="SUPFAM" id="SSF52777">
    <property type="entry name" value="CoA-dependent acyltransferases"/>
    <property type="match status" value="16"/>
</dbReference>
<keyword evidence="3" id="KW-0597">Phosphoprotein</keyword>
<evidence type="ECO:0000256" key="2">
    <source>
        <dbReference type="ARBA" id="ARBA00022450"/>
    </source>
</evidence>
<dbReference type="Gene3D" id="3.40.50.12780">
    <property type="entry name" value="N-terminal domain of ligase-like"/>
    <property type="match status" value="4"/>
</dbReference>
<dbReference type="NCBIfam" id="TIGR01720">
    <property type="entry name" value="NRPS-para261"/>
    <property type="match status" value="2"/>
</dbReference>
<feature type="domain" description="Carrier" evidence="6">
    <location>
        <begin position="5705"/>
        <end position="5779"/>
    </location>
</feature>
<dbReference type="Proteomes" id="UP001195724">
    <property type="component" value="Unassembled WGS sequence"/>
</dbReference>
<dbReference type="CDD" id="cd19534">
    <property type="entry name" value="E_NRPS"/>
    <property type="match status" value="3"/>
</dbReference>
<evidence type="ECO:0000256" key="1">
    <source>
        <dbReference type="ARBA" id="ARBA00001957"/>
    </source>
</evidence>
<dbReference type="InterPro" id="IPR001242">
    <property type="entry name" value="Condensation_dom"/>
</dbReference>
<dbReference type="InterPro" id="IPR000873">
    <property type="entry name" value="AMP-dep_synth/lig_dom"/>
</dbReference>
<dbReference type="NCBIfam" id="TIGR01733">
    <property type="entry name" value="AA-adenyl-dom"/>
    <property type="match status" value="5"/>
</dbReference>
<reference evidence="7 8" key="1">
    <citation type="submission" date="2021-01" db="EMBL/GenBank/DDBJ databases">
        <title>Sequencing the genomes of 1000 actinobacteria strains.</title>
        <authorList>
            <person name="Klenk H.-P."/>
        </authorList>
    </citation>
    <scope>NUCLEOTIDE SEQUENCE [LARGE SCALE GENOMIC DNA]</scope>
    <source>
        <strain evidence="7 8">DSM 44581</strain>
    </source>
</reference>
<dbReference type="InterPro" id="IPR006162">
    <property type="entry name" value="Ppantetheine_attach_site"/>
</dbReference>
<keyword evidence="4" id="KW-0677">Repeat</keyword>
<dbReference type="Gene3D" id="3.30.559.10">
    <property type="entry name" value="Chloramphenicol acetyltransferase-like domain"/>
    <property type="match status" value="8"/>
</dbReference>
<keyword evidence="2" id="KW-0596">Phosphopantetheine</keyword>
<dbReference type="PROSITE" id="PS00012">
    <property type="entry name" value="PHOSPHOPANTETHEINE"/>
    <property type="match status" value="4"/>
</dbReference>
<dbReference type="InterPro" id="IPR042099">
    <property type="entry name" value="ANL_N_sf"/>
</dbReference>
<dbReference type="CDD" id="cd17643">
    <property type="entry name" value="A_NRPS_Cytc1-like"/>
    <property type="match status" value="1"/>
</dbReference>
<organism evidence="7 8">
    <name type="scientific">Saccharothrix algeriensis</name>
    <dbReference type="NCBI Taxonomy" id="173560"/>
    <lineage>
        <taxon>Bacteria</taxon>
        <taxon>Bacillati</taxon>
        <taxon>Actinomycetota</taxon>
        <taxon>Actinomycetes</taxon>
        <taxon>Pseudonocardiales</taxon>
        <taxon>Pseudonocardiaceae</taxon>
        <taxon>Saccharothrix</taxon>
    </lineage>
</organism>
<dbReference type="InterPro" id="IPR023213">
    <property type="entry name" value="CAT-like_dom_sf"/>
</dbReference>
<dbReference type="Pfam" id="PF13193">
    <property type="entry name" value="AMP-binding_C"/>
    <property type="match status" value="4"/>
</dbReference>
<evidence type="ECO:0000313" key="8">
    <source>
        <dbReference type="Proteomes" id="UP001195724"/>
    </source>
</evidence>
<dbReference type="Gene3D" id="3.30.300.30">
    <property type="match status" value="5"/>
</dbReference>
<dbReference type="InterPro" id="IPR020845">
    <property type="entry name" value="AMP-binding_CS"/>
</dbReference>
<proteinExistence type="predicted"/>
<keyword evidence="8" id="KW-1185">Reference proteome</keyword>
<feature type="domain" description="Carrier" evidence="6">
    <location>
        <begin position="3319"/>
        <end position="3393"/>
    </location>
</feature>
<evidence type="ECO:0000259" key="6">
    <source>
        <dbReference type="PROSITE" id="PS50075"/>
    </source>
</evidence>